<keyword evidence="2" id="KW-1185">Reference proteome</keyword>
<name>A0A2S0MUQ7_9RHOB</name>
<dbReference type="EMBL" id="CP027665">
    <property type="protein sequence ID" value="AVO39592.1"/>
    <property type="molecule type" value="Genomic_DNA"/>
</dbReference>
<dbReference type="KEGG" id="thas:C6Y53_01485"/>
<dbReference type="Pfam" id="PF20107">
    <property type="entry name" value="DUF6497"/>
    <property type="match status" value="1"/>
</dbReference>
<organism evidence="1 2">
    <name type="scientific">Pukyongiella litopenaei</name>
    <dbReference type="NCBI Taxonomy" id="2605946"/>
    <lineage>
        <taxon>Bacteria</taxon>
        <taxon>Pseudomonadati</taxon>
        <taxon>Pseudomonadota</taxon>
        <taxon>Alphaproteobacteria</taxon>
        <taxon>Rhodobacterales</taxon>
        <taxon>Paracoccaceae</taxon>
        <taxon>Pukyongiella</taxon>
    </lineage>
</organism>
<accession>A0A2S0MUQ7</accession>
<dbReference type="Proteomes" id="UP000237655">
    <property type="component" value="Chromosome"/>
</dbReference>
<sequence>MAVAQSEAQSAAQPVAVPSGQQVTLTQVLIEEQSTGGPLARFRFLAPRIAESGGDIAPDQAAADMDHLCKALVLPYLAQYALEPDRVVISLSDREVPFGKSVPEATQFFEAYRPGPQGCVWEEF</sequence>
<protein>
    <submittedName>
        <fullName evidence="1">Acetolactate synthase</fullName>
    </submittedName>
</protein>
<evidence type="ECO:0000313" key="1">
    <source>
        <dbReference type="EMBL" id="AVO39592.1"/>
    </source>
</evidence>
<dbReference type="InterPro" id="IPR045467">
    <property type="entry name" value="DUF6497"/>
</dbReference>
<reference evidence="2" key="1">
    <citation type="submission" date="2018-03" db="EMBL/GenBank/DDBJ databases">
        <title>Genomic analysis of the strain SH-1 isolated from shrimp intestine.</title>
        <authorList>
            <person name="Kim Y.-S."/>
            <person name="Kim S.-E."/>
            <person name="Kim K.-H."/>
        </authorList>
    </citation>
    <scope>NUCLEOTIDE SEQUENCE [LARGE SCALE GENOMIC DNA]</scope>
    <source>
        <strain evidence="2">SH-1</strain>
    </source>
</reference>
<proteinExistence type="predicted"/>
<dbReference type="AlphaFoldDB" id="A0A2S0MUQ7"/>
<gene>
    <name evidence="1" type="ORF">C6Y53_01485</name>
</gene>
<evidence type="ECO:0000313" key="2">
    <source>
        <dbReference type="Proteomes" id="UP000237655"/>
    </source>
</evidence>